<dbReference type="PANTHER" id="PTHR30055">
    <property type="entry name" value="HTH-TYPE TRANSCRIPTIONAL REGULATOR RUTR"/>
    <property type="match status" value="1"/>
</dbReference>
<sequence>MVDRGTAKPAAAKPTKKRPPVSRASVLAAALDLADAEGVEALTMRKLADRIGVEAMSIYYHLPNKDAILTGLVDIVFAEIDLPDKADGWRTAMHSRALSAREVLVRHSWAVGLMDSRRDPGHATLRHHDAVIGALRVGGFSIAGAAHAFSALDSYVYGFVLQQVSLPFSTPEELTEVAESIVHDMTADEFPHLTEIAVGHAMLPGYSYANEFEIGLDLILDSLERRLSTDGWSSTPASARVC</sequence>
<feature type="domain" description="HTH tetR-type" evidence="6">
    <location>
        <begin position="20"/>
        <end position="80"/>
    </location>
</feature>
<dbReference type="Gene3D" id="1.10.357.10">
    <property type="entry name" value="Tetracycline Repressor, domain 2"/>
    <property type="match status" value="1"/>
</dbReference>
<keyword evidence="3 5" id="KW-0238">DNA-binding</keyword>
<accession>A0ABN1W2X8</accession>
<evidence type="ECO:0000256" key="1">
    <source>
        <dbReference type="ARBA" id="ARBA00022491"/>
    </source>
</evidence>
<gene>
    <name evidence="7" type="ORF">GCM10009655_28200</name>
</gene>
<keyword evidence="2" id="KW-0805">Transcription regulation</keyword>
<keyword evidence="4" id="KW-0804">Transcription</keyword>
<dbReference type="InterPro" id="IPR050109">
    <property type="entry name" value="HTH-type_TetR-like_transc_reg"/>
</dbReference>
<organism evidence="7 8">
    <name type="scientific">Rhodoglobus aureus</name>
    <dbReference type="NCBI Taxonomy" id="191497"/>
    <lineage>
        <taxon>Bacteria</taxon>
        <taxon>Bacillati</taxon>
        <taxon>Actinomycetota</taxon>
        <taxon>Actinomycetes</taxon>
        <taxon>Micrococcales</taxon>
        <taxon>Microbacteriaceae</taxon>
        <taxon>Rhodoglobus</taxon>
    </lineage>
</organism>
<feature type="DNA-binding region" description="H-T-H motif" evidence="5">
    <location>
        <begin position="43"/>
        <end position="62"/>
    </location>
</feature>
<dbReference type="PANTHER" id="PTHR30055:SF151">
    <property type="entry name" value="TRANSCRIPTIONAL REGULATORY PROTEIN"/>
    <property type="match status" value="1"/>
</dbReference>
<evidence type="ECO:0000256" key="3">
    <source>
        <dbReference type="ARBA" id="ARBA00023125"/>
    </source>
</evidence>
<dbReference type="Proteomes" id="UP001500943">
    <property type="component" value="Unassembled WGS sequence"/>
</dbReference>
<evidence type="ECO:0000256" key="4">
    <source>
        <dbReference type="ARBA" id="ARBA00023163"/>
    </source>
</evidence>
<dbReference type="InterPro" id="IPR004111">
    <property type="entry name" value="Repressor_TetR_C"/>
</dbReference>
<dbReference type="PRINTS" id="PR00455">
    <property type="entry name" value="HTHTETR"/>
</dbReference>
<dbReference type="PROSITE" id="PS50977">
    <property type="entry name" value="HTH_TETR_2"/>
    <property type="match status" value="1"/>
</dbReference>
<evidence type="ECO:0000256" key="2">
    <source>
        <dbReference type="ARBA" id="ARBA00023015"/>
    </source>
</evidence>
<proteinExistence type="predicted"/>
<dbReference type="InterPro" id="IPR009057">
    <property type="entry name" value="Homeodomain-like_sf"/>
</dbReference>
<evidence type="ECO:0000259" key="6">
    <source>
        <dbReference type="PROSITE" id="PS50977"/>
    </source>
</evidence>
<evidence type="ECO:0000313" key="8">
    <source>
        <dbReference type="Proteomes" id="UP001500943"/>
    </source>
</evidence>
<name>A0ABN1W2X8_9MICO</name>
<dbReference type="RefSeq" id="WP_343926814.1">
    <property type="nucleotide sequence ID" value="NZ_BAAAKW010000070.1"/>
</dbReference>
<evidence type="ECO:0000313" key="7">
    <source>
        <dbReference type="EMBL" id="GAA1227888.1"/>
    </source>
</evidence>
<comment type="caution">
    <text evidence="7">The sequence shown here is derived from an EMBL/GenBank/DDBJ whole genome shotgun (WGS) entry which is preliminary data.</text>
</comment>
<dbReference type="InterPro" id="IPR003012">
    <property type="entry name" value="Tet_transcr_reg_TetR"/>
</dbReference>
<dbReference type="PRINTS" id="PR00400">
    <property type="entry name" value="TETREPRESSOR"/>
</dbReference>
<dbReference type="SUPFAM" id="SSF46689">
    <property type="entry name" value="Homeodomain-like"/>
    <property type="match status" value="1"/>
</dbReference>
<evidence type="ECO:0000256" key="5">
    <source>
        <dbReference type="PROSITE-ProRule" id="PRU00335"/>
    </source>
</evidence>
<dbReference type="Pfam" id="PF00440">
    <property type="entry name" value="TetR_N"/>
    <property type="match status" value="1"/>
</dbReference>
<keyword evidence="1" id="KW-0678">Repressor</keyword>
<dbReference type="Pfam" id="PF02909">
    <property type="entry name" value="TetR_C_1"/>
    <property type="match status" value="1"/>
</dbReference>
<protein>
    <submittedName>
        <fullName evidence="7">TetR/AcrR family transcriptional regulator C-terminal domain-containing protein</fullName>
    </submittedName>
</protein>
<dbReference type="SUPFAM" id="SSF48498">
    <property type="entry name" value="Tetracyclin repressor-like, C-terminal domain"/>
    <property type="match status" value="1"/>
</dbReference>
<keyword evidence="8" id="KW-1185">Reference proteome</keyword>
<dbReference type="InterPro" id="IPR036271">
    <property type="entry name" value="Tet_transcr_reg_TetR-rel_C_sf"/>
</dbReference>
<reference evidence="7 8" key="1">
    <citation type="journal article" date="2019" name="Int. J. Syst. Evol. Microbiol.">
        <title>The Global Catalogue of Microorganisms (GCM) 10K type strain sequencing project: providing services to taxonomists for standard genome sequencing and annotation.</title>
        <authorList>
            <consortium name="The Broad Institute Genomics Platform"/>
            <consortium name="The Broad Institute Genome Sequencing Center for Infectious Disease"/>
            <person name="Wu L."/>
            <person name="Ma J."/>
        </authorList>
    </citation>
    <scope>NUCLEOTIDE SEQUENCE [LARGE SCALE GENOMIC DNA]</scope>
    <source>
        <strain evidence="7 8">JCM 12762</strain>
    </source>
</reference>
<dbReference type="EMBL" id="BAAAKW010000070">
    <property type="protein sequence ID" value="GAA1227888.1"/>
    <property type="molecule type" value="Genomic_DNA"/>
</dbReference>
<dbReference type="Gene3D" id="1.10.10.60">
    <property type="entry name" value="Homeodomain-like"/>
    <property type="match status" value="1"/>
</dbReference>
<dbReference type="InterPro" id="IPR001647">
    <property type="entry name" value="HTH_TetR"/>
</dbReference>